<dbReference type="AlphaFoldDB" id="A0A6A5BTV5"/>
<keyword evidence="6" id="KW-1185">Reference proteome</keyword>
<evidence type="ECO:0000256" key="3">
    <source>
        <dbReference type="ARBA" id="ARBA00023002"/>
    </source>
</evidence>
<dbReference type="OrthoDB" id="446890at2759"/>
<dbReference type="VEuPathDB" id="AmoebaDB:NfTy_071920"/>
<proteinExistence type="inferred from homology"/>
<reference evidence="5 6" key="1">
    <citation type="journal article" date="2019" name="Sci. Rep.">
        <title>Nanopore sequencing improves the draft genome of the human pathogenic amoeba Naegleria fowleri.</title>
        <authorList>
            <person name="Liechti N."/>
            <person name="Schurch N."/>
            <person name="Bruggmann R."/>
            <person name="Wittwer M."/>
        </authorList>
    </citation>
    <scope>NUCLEOTIDE SEQUENCE [LARGE SCALE GENOMIC DNA]</scope>
    <source>
        <strain evidence="5 6">ATCC 30894</strain>
    </source>
</reference>
<evidence type="ECO:0000313" key="6">
    <source>
        <dbReference type="Proteomes" id="UP000444721"/>
    </source>
</evidence>
<dbReference type="FunFam" id="3.40.30.10:FF:000010">
    <property type="entry name" value="Glutathione peroxidase"/>
    <property type="match status" value="1"/>
</dbReference>
<dbReference type="Pfam" id="PF00255">
    <property type="entry name" value="GSHPx"/>
    <property type="match status" value="1"/>
</dbReference>
<dbReference type="InterPro" id="IPR029759">
    <property type="entry name" value="GPX_AS"/>
</dbReference>
<dbReference type="PANTHER" id="PTHR11592:SF78">
    <property type="entry name" value="GLUTATHIONE PEROXIDASE"/>
    <property type="match status" value="1"/>
</dbReference>
<evidence type="ECO:0000313" key="5">
    <source>
        <dbReference type="EMBL" id="KAF0977368.1"/>
    </source>
</evidence>
<dbReference type="VEuPathDB" id="AmoebaDB:FDP41_003360"/>
<evidence type="ECO:0000256" key="4">
    <source>
        <dbReference type="RuleBase" id="RU000499"/>
    </source>
</evidence>
<name>A0A6A5BTV5_NAEFO</name>
<dbReference type="GO" id="GO:0006979">
    <property type="term" value="P:response to oxidative stress"/>
    <property type="evidence" value="ECO:0007669"/>
    <property type="project" value="InterPro"/>
</dbReference>
<evidence type="ECO:0000256" key="1">
    <source>
        <dbReference type="ARBA" id="ARBA00006926"/>
    </source>
</evidence>
<gene>
    <name evidence="5" type="ORF">FDP41_003360</name>
</gene>
<dbReference type="InterPro" id="IPR036249">
    <property type="entry name" value="Thioredoxin-like_sf"/>
</dbReference>
<dbReference type="VEuPathDB" id="AmoebaDB:NF0062330"/>
<dbReference type="GeneID" id="68110578"/>
<dbReference type="Gene3D" id="3.40.30.10">
    <property type="entry name" value="Glutaredoxin"/>
    <property type="match status" value="1"/>
</dbReference>
<comment type="caution">
    <text evidence="5">The sequence shown here is derived from an EMBL/GenBank/DDBJ whole genome shotgun (WGS) entry which is preliminary data.</text>
</comment>
<dbReference type="PRINTS" id="PR01011">
    <property type="entry name" value="GLUTPROXDASE"/>
</dbReference>
<dbReference type="EMBL" id="VFQX01000034">
    <property type="protein sequence ID" value="KAF0977368.1"/>
    <property type="molecule type" value="Genomic_DNA"/>
</dbReference>
<evidence type="ECO:0000256" key="2">
    <source>
        <dbReference type="ARBA" id="ARBA00022559"/>
    </source>
</evidence>
<protein>
    <recommendedName>
        <fullName evidence="4">Glutathione peroxidase</fullName>
    </recommendedName>
</protein>
<dbReference type="PROSITE" id="PS51355">
    <property type="entry name" value="GLUTATHIONE_PEROXID_3"/>
    <property type="match status" value="1"/>
</dbReference>
<dbReference type="OMA" id="TNTHYTQ"/>
<keyword evidence="3 4" id="KW-0560">Oxidoreductase</keyword>
<organism evidence="5 6">
    <name type="scientific">Naegleria fowleri</name>
    <name type="common">Brain eating amoeba</name>
    <dbReference type="NCBI Taxonomy" id="5763"/>
    <lineage>
        <taxon>Eukaryota</taxon>
        <taxon>Discoba</taxon>
        <taxon>Heterolobosea</taxon>
        <taxon>Tetramitia</taxon>
        <taxon>Eutetramitia</taxon>
        <taxon>Vahlkampfiidae</taxon>
        <taxon>Naegleria</taxon>
    </lineage>
</organism>
<dbReference type="CDD" id="cd00340">
    <property type="entry name" value="GSH_Peroxidase"/>
    <property type="match status" value="1"/>
</dbReference>
<comment type="similarity">
    <text evidence="1 4">Belongs to the glutathione peroxidase family.</text>
</comment>
<dbReference type="RefSeq" id="XP_044562081.1">
    <property type="nucleotide sequence ID" value="XM_044706656.1"/>
</dbReference>
<dbReference type="PROSITE" id="PS00460">
    <property type="entry name" value="GLUTATHIONE_PEROXID_1"/>
    <property type="match status" value="1"/>
</dbReference>
<dbReference type="Proteomes" id="UP000444721">
    <property type="component" value="Unassembled WGS sequence"/>
</dbReference>
<keyword evidence="2 4" id="KW-0575">Peroxidase</keyword>
<dbReference type="GO" id="GO:0004601">
    <property type="term" value="F:peroxidase activity"/>
    <property type="evidence" value="ECO:0007669"/>
    <property type="project" value="UniProtKB-KW"/>
</dbReference>
<accession>A0A6A5BTV5</accession>
<dbReference type="SUPFAM" id="SSF52833">
    <property type="entry name" value="Thioredoxin-like"/>
    <property type="match status" value="1"/>
</dbReference>
<sequence>MKIRSFLPMMRISLIKNQNLSSSPLFKNKNLSSSWNYGNHVTLMNTISDQSQCNMKNYHRCVACNIHLTTTTMNQTANKTSANNESCTNGSLYELTAKDIHGSEYLLSDLKGKVCLIVNTASSCGFTKQFEELQQLYDTYGKSGKFEVIAFPSNSFNQETGSNEQVCQFAKSKFNVTFKMMEKVDVNGASTHPVYQYLKEKGPHGLLGTTAIKWNFTKFLIDKNGNVIARYAPTTTPSSIVKDIEKALEQ</sequence>
<dbReference type="PANTHER" id="PTHR11592">
    <property type="entry name" value="GLUTATHIONE PEROXIDASE"/>
    <property type="match status" value="1"/>
</dbReference>
<dbReference type="InterPro" id="IPR000889">
    <property type="entry name" value="Glutathione_peroxidase"/>
</dbReference>